<evidence type="ECO:0000313" key="2">
    <source>
        <dbReference type="EMBL" id="KAL0474053.1"/>
    </source>
</evidence>
<feature type="region of interest" description="Disordered" evidence="1">
    <location>
        <begin position="185"/>
        <end position="274"/>
    </location>
</feature>
<sequence>MTSSPSADGSGKAVLERTEREFEDEEDIRPVKRPKNGGGEVYEETRERIMVAYPHVVDLMEDVDSPDTQLDDRHFSGLWDFVRVNAMKDAVEIQDNNSDDGNSNSYGSIQPAIQDTFTSTNTRDSYHSSQQALRSVLDMEGNIPRTPSPRHPPPNSPAPYISPISPPISQFSTVVPSFTLTPQGVSPTSHLGPSRGTSPGFISSGCPYTYYEEEEEEEGEEEGEVTEDDFPLTLEKEEEEEEWEGFPDEEEDNHKEEEQEADDKMKRKRKRKKIKNRRSIVFWRREAWQKEQRMKFKEKEWEGFSDKEREGDTSELEDEGSEDAHGGSSPTSPVSPSSPPAPPFHIRRFLRRNLRPRHHADQTVPERETPSYNIEALFERQHV</sequence>
<proteinExistence type="predicted"/>
<protein>
    <submittedName>
        <fullName evidence="2">Uncharacterized protein</fullName>
    </submittedName>
</protein>
<feature type="region of interest" description="Disordered" evidence="1">
    <location>
        <begin position="292"/>
        <end position="373"/>
    </location>
</feature>
<comment type="caution">
    <text evidence="2">The sequence shown here is derived from an EMBL/GenBank/DDBJ whole genome shotgun (WGS) entry which is preliminary data.</text>
</comment>
<feature type="compositionally biased region" description="Pro residues" evidence="1">
    <location>
        <begin position="146"/>
        <end position="157"/>
    </location>
</feature>
<gene>
    <name evidence="2" type="ORF">QR685DRAFT_584564</name>
</gene>
<feature type="compositionally biased region" description="Basic and acidic residues" evidence="1">
    <location>
        <begin position="252"/>
        <end position="265"/>
    </location>
</feature>
<feature type="compositionally biased region" description="Basic residues" evidence="1">
    <location>
        <begin position="345"/>
        <end position="358"/>
    </location>
</feature>
<name>A0ABR3DN02_NEUIN</name>
<accession>A0ABR3DN02</accession>
<evidence type="ECO:0000313" key="3">
    <source>
        <dbReference type="Proteomes" id="UP001451303"/>
    </source>
</evidence>
<evidence type="ECO:0000256" key="1">
    <source>
        <dbReference type="SAM" id="MobiDB-lite"/>
    </source>
</evidence>
<feature type="compositionally biased region" description="Acidic residues" evidence="1">
    <location>
        <begin position="211"/>
        <end position="251"/>
    </location>
</feature>
<dbReference type="EMBL" id="JAVLET010000002">
    <property type="protein sequence ID" value="KAL0474053.1"/>
    <property type="molecule type" value="Genomic_DNA"/>
</dbReference>
<feature type="compositionally biased region" description="Basic and acidic residues" evidence="1">
    <location>
        <begin position="292"/>
        <end position="312"/>
    </location>
</feature>
<keyword evidence="3" id="KW-1185">Reference proteome</keyword>
<feature type="compositionally biased region" description="Basic and acidic residues" evidence="1">
    <location>
        <begin position="359"/>
        <end position="369"/>
    </location>
</feature>
<dbReference type="Proteomes" id="UP001451303">
    <property type="component" value="Unassembled WGS sequence"/>
</dbReference>
<feature type="region of interest" description="Disordered" evidence="1">
    <location>
        <begin position="1"/>
        <end position="41"/>
    </location>
</feature>
<reference evidence="2 3" key="1">
    <citation type="submission" date="2023-09" db="EMBL/GenBank/DDBJ databases">
        <title>Multi-omics analysis of a traditional fermented food reveals byproduct-associated fungal strains for waste-to-food upcycling.</title>
        <authorList>
            <consortium name="Lawrence Berkeley National Laboratory"/>
            <person name="Rekdal V.M."/>
            <person name="Villalobos-Escobedo J.M."/>
            <person name="Rodriguez-Valeron N."/>
            <person name="Garcia M.O."/>
            <person name="Vasquez D.P."/>
            <person name="Damayanti I."/>
            <person name="Sorensen P.M."/>
            <person name="Baidoo E.E."/>
            <person name="De Carvalho A.C."/>
            <person name="Riley R."/>
            <person name="Lipzen A."/>
            <person name="He G."/>
            <person name="Yan M."/>
            <person name="Haridas S."/>
            <person name="Daum C."/>
            <person name="Yoshinaga Y."/>
            <person name="Ng V."/>
            <person name="Grigoriev I.V."/>
            <person name="Munk R."/>
            <person name="Nuraida L."/>
            <person name="Wijaya C.H."/>
            <person name="Morales P.-C."/>
            <person name="Keasling J.D."/>
        </authorList>
    </citation>
    <scope>NUCLEOTIDE SEQUENCE [LARGE SCALE GENOMIC DNA]</scope>
    <source>
        <strain evidence="2 3">FGSC 2613</strain>
    </source>
</reference>
<feature type="compositionally biased region" description="Polar residues" evidence="1">
    <location>
        <begin position="185"/>
        <end position="201"/>
    </location>
</feature>
<feature type="region of interest" description="Disordered" evidence="1">
    <location>
        <begin position="140"/>
        <end position="159"/>
    </location>
</feature>
<organism evidence="2 3">
    <name type="scientific">Neurospora intermedia</name>
    <dbReference type="NCBI Taxonomy" id="5142"/>
    <lineage>
        <taxon>Eukaryota</taxon>
        <taxon>Fungi</taxon>
        <taxon>Dikarya</taxon>
        <taxon>Ascomycota</taxon>
        <taxon>Pezizomycotina</taxon>
        <taxon>Sordariomycetes</taxon>
        <taxon>Sordariomycetidae</taxon>
        <taxon>Sordariales</taxon>
        <taxon>Sordariaceae</taxon>
        <taxon>Neurospora</taxon>
    </lineage>
</organism>